<protein>
    <submittedName>
        <fullName evidence="3">RHS repeat-associated core domain-containing protein</fullName>
    </submittedName>
</protein>
<dbReference type="InterPro" id="IPR006530">
    <property type="entry name" value="YD"/>
</dbReference>
<dbReference type="Pfam" id="PF25023">
    <property type="entry name" value="TEN_YD-shell"/>
    <property type="match status" value="1"/>
</dbReference>
<gene>
    <name evidence="3" type="ORF">SAMN06265364_1523</name>
</gene>
<evidence type="ECO:0000313" key="4">
    <source>
        <dbReference type="Proteomes" id="UP000198427"/>
    </source>
</evidence>
<organism evidence="3 4">
    <name type="scientific">Prevotella jejuni</name>
    <dbReference type="NCBI Taxonomy" id="1177574"/>
    <lineage>
        <taxon>Bacteria</taxon>
        <taxon>Pseudomonadati</taxon>
        <taxon>Bacteroidota</taxon>
        <taxon>Bacteroidia</taxon>
        <taxon>Bacteroidales</taxon>
        <taxon>Prevotellaceae</taxon>
        <taxon>Prevotella</taxon>
    </lineage>
</organism>
<reference evidence="3 4" key="1">
    <citation type="submission" date="2017-06" db="EMBL/GenBank/DDBJ databases">
        <authorList>
            <person name="Varghese N."/>
            <person name="Submissions S."/>
        </authorList>
    </citation>
    <scope>NUCLEOTIDE SEQUENCE [LARGE SCALE GENOMIC DNA]</scope>
    <source>
        <strain evidence="3 4">DSM 26989</strain>
    </source>
</reference>
<name>A0AA94S148_9BACT</name>
<dbReference type="PANTHER" id="PTHR32305">
    <property type="match status" value="1"/>
</dbReference>
<comment type="caution">
    <text evidence="3">The sequence shown here is derived from an EMBL/GenBank/DDBJ whole genome shotgun (WGS) entry which is preliminary data.</text>
</comment>
<accession>A0AA94S148</accession>
<proteinExistence type="predicted"/>
<dbReference type="InterPro" id="IPR056823">
    <property type="entry name" value="TEN-like_YD-shell"/>
</dbReference>
<dbReference type="AlphaFoldDB" id="A0AA94S148"/>
<keyword evidence="1" id="KW-0677">Repeat</keyword>
<dbReference type="Gene3D" id="2.180.10.10">
    <property type="entry name" value="RHS repeat-associated core"/>
    <property type="match status" value="1"/>
</dbReference>
<feature type="domain" description="Teneurin-like YD-shell" evidence="2">
    <location>
        <begin position="18"/>
        <end position="285"/>
    </location>
</feature>
<dbReference type="NCBIfam" id="TIGR01643">
    <property type="entry name" value="YD_repeat_2x"/>
    <property type="match status" value="1"/>
</dbReference>
<dbReference type="Proteomes" id="UP000198427">
    <property type="component" value="Unassembled WGS sequence"/>
</dbReference>
<dbReference type="InterPro" id="IPR050708">
    <property type="entry name" value="T6SS_VgrG/RHS"/>
</dbReference>
<dbReference type="PANTHER" id="PTHR32305:SF15">
    <property type="entry name" value="PROTEIN RHSA-RELATED"/>
    <property type="match status" value="1"/>
</dbReference>
<evidence type="ECO:0000256" key="1">
    <source>
        <dbReference type="ARBA" id="ARBA00022737"/>
    </source>
</evidence>
<dbReference type="RefSeq" id="WP_176414879.1">
    <property type="nucleotide sequence ID" value="NZ_FZNZ01000052.1"/>
</dbReference>
<dbReference type="InterPro" id="IPR022385">
    <property type="entry name" value="Rhs_assc_core"/>
</dbReference>
<dbReference type="EMBL" id="FZNZ01000052">
    <property type="protein sequence ID" value="SNS15264.1"/>
    <property type="molecule type" value="Genomic_DNA"/>
</dbReference>
<sequence>MGNRLLVARDEISGRVARYDYDEVDNLISAEYERGGEVERLYRVSDRMGNLFETRERDDRRYDAGGRLAEDREHFYHYDCEGNLVFKEFKEMVLHGGIVAPINKERLETELGIRFRAFGTGWRYDWQSDGMLARVVRPDGKEVSFAYDALGRRIRKSFAGTTTQFVWDGNVPLHEWQEVAADAGKADVTTWLFEQNTFIPAAKLAANGESFSIVSDYLGTPLQAFDNNGNKVWEQELDIYGRQRKRPSSFIPFKYQGQYADKETGLYYNRFRYYAPRTGAYISQDPIGLAGNNPTLYGYVKDANDMLDILGLDVYKLVASSDGWYPVYEKGKKDPIAYTRLDKGNVYKIGESQKSSNRYSSTRMDEARINKSKATSVMIGTDGKAIQGQTAGLNMKYIDTGEAKSADRLLETMKLKEYHKEHGKLPAGNKTFH</sequence>
<dbReference type="NCBIfam" id="TIGR03696">
    <property type="entry name" value="Rhs_assc_core"/>
    <property type="match status" value="1"/>
</dbReference>
<evidence type="ECO:0000313" key="3">
    <source>
        <dbReference type="EMBL" id="SNS15264.1"/>
    </source>
</evidence>
<evidence type="ECO:0000259" key="2">
    <source>
        <dbReference type="Pfam" id="PF25023"/>
    </source>
</evidence>
<keyword evidence="4" id="KW-1185">Reference proteome</keyword>